<name>A0AA38VZC3_9ASTR</name>
<comment type="caution">
    <text evidence="3">The sequence shown here is derived from an EMBL/GenBank/DDBJ whole genome shotgun (WGS) entry which is preliminary data.</text>
</comment>
<keyword evidence="4" id="KW-1185">Reference proteome</keyword>
<feature type="region of interest" description="Disordered" evidence="1">
    <location>
        <begin position="183"/>
        <end position="205"/>
    </location>
</feature>
<accession>A0AA38VZC3</accession>
<evidence type="ECO:0000313" key="3">
    <source>
        <dbReference type="EMBL" id="KAJ9543457.1"/>
    </source>
</evidence>
<dbReference type="InterPro" id="IPR036869">
    <property type="entry name" value="J_dom_sf"/>
</dbReference>
<dbReference type="PANTHER" id="PTHR45090:SF14">
    <property type="entry name" value="DNAJ DOMAIN, CHAPERONE J-DOMAIN SUPERFAMILY"/>
    <property type="match status" value="1"/>
</dbReference>
<sequence length="205" mass="23498">MISSKPTSSIIQTHFHDPSNLFTPSQSHHISFNFINTHLKKPLISIRKPLNLRPTTATINDLYTSSQEETLYDLLGISVNGTLSDIKQAYKQMALKYHPDVSPPEHVHESTMMFIRIQEAYKTLSDPDARAMYDGSISKGLHLVFSRKKGCRSDTILDDKTLWKKSWQEQVLELKRRSMMNKVSWGSRARKRQSESCESGSNQDQ</sequence>
<dbReference type="Gene3D" id="1.10.287.110">
    <property type="entry name" value="DnaJ domain"/>
    <property type="match status" value="1"/>
</dbReference>
<feature type="domain" description="J" evidence="2">
    <location>
        <begin position="70"/>
        <end position="137"/>
    </location>
</feature>
<dbReference type="InterPro" id="IPR001623">
    <property type="entry name" value="DnaJ_domain"/>
</dbReference>
<dbReference type="SUPFAM" id="SSF46565">
    <property type="entry name" value="Chaperone J-domain"/>
    <property type="match status" value="1"/>
</dbReference>
<dbReference type="AlphaFoldDB" id="A0AA38VZC3"/>
<evidence type="ECO:0000256" key="1">
    <source>
        <dbReference type="SAM" id="MobiDB-lite"/>
    </source>
</evidence>
<reference evidence="3" key="1">
    <citation type="submission" date="2023-03" db="EMBL/GenBank/DDBJ databases">
        <title>Chromosome-scale reference genome and RAD-based genetic map of yellow starthistle (Centaurea solstitialis) reveal putative structural variation and QTLs associated with invader traits.</title>
        <authorList>
            <person name="Reatini B."/>
            <person name="Cang F.A."/>
            <person name="Jiang Q."/>
            <person name="Mckibben M.T.W."/>
            <person name="Barker M.S."/>
            <person name="Rieseberg L.H."/>
            <person name="Dlugosch K.M."/>
        </authorList>
    </citation>
    <scope>NUCLEOTIDE SEQUENCE</scope>
    <source>
        <strain evidence="3">CAN-66</strain>
        <tissue evidence="3">Leaf</tissue>
    </source>
</reference>
<dbReference type="Proteomes" id="UP001172457">
    <property type="component" value="Chromosome 6"/>
</dbReference>
<gene>
    <name evidence="3" type="ORF">OSB04_023164</name>
</gene>
<feature type="compositionally biased region" description="Polar residues" evidence="1">
    <location>
        <begin position="196"/>
        <end position="205"/>
    </location>
</feature>
<dbReference type="Pfam" id="PF00226">
    <property type="entry name" value="DnaJ"/>
    <property type="match status" value="1"/>
</dbReference>
<dbReference type="EMBL" id="JARYMX010000006">
    <property type="protein sequence ID" value="KAJ9543457.1"/>
    <property type="molecule type" value="Genomic_DNA"/>
</dbReference>
<organism evidence="3 4">
    <name type="scientific">Centaurea solstitialis</name>
    <name type="common">yellow star-thistle</name>
    <dbReference type="NCBI Taxonomy" id="347529"/>
    <lineage>
        <taxon>Eukaryota</taxon>
        <taxon>Viridiplantae</taxon>
        <taxon>Streptophyta</taxon>
        <taxon>Embryophyta</taxon>
        <taxon>Tracheophyta</taxon>
        <taxon>Spermatophyta</taxon>
        <taxon>Magnoliopsida</taxon>
        <taxon>eudicotyledons</taxon>
        <taxon>Gunneridae</taxon>
        <taxon>Pentapetalae</taxon>
        <taxon>asterids</taxon>
        <taxon>campanulids</taxon>
        <taxon>Asterales</taxon>
        <taxon>Asteraceae</taxon>
        <taxon>Carduoideae</taxon>
        <taxon>Cardueae</taxon>
        <taxon>Centaureinae</taxon>
        <taxon>Centaurea</taxon>
    </lineage>
</organism>
<proteinExistence type="predicted"/>
<dbReference type="InterPro" id="IPR053232">
    <property type="entry name" value="DnaJ_C/III_chloroplastic"/>
</dbReference>
<evidence type="ECO:0000313" key="4">
    <source>
        <dbReference type="Proteomes" id="UP001172457"/>
    </source>
</evidence>
<dbReference type="PROSITE" id="PS50076">
    <property type="entry name" value="DNAJ_2"/>
    <property type="match status" value="1"/>
</dbReference>
<dbReference type="PRINTS" id="PR00625">
    <property type="entry name" value="JDOMAIN"/>
</dbReference>
<dbReference type="PANTHER" id="PTHR45090">
    <property type="entry name" value="CHAPERONE PROTEIN DNAJ 20 CHLOROPLASTIC"/>
    <property type="match status" value="1"/>
</dbReference>
<protein>
    <recommendedName>
        <fullName evidence="2">J domain-containing protein</fullName>
    </recommendedName>
</protein>
<dbReference type="SMART" id="SM00271">
    <property type="entry name" value="DnaJ"/>
    <property type="match status" value="1"/>
</dbReference>
<evidence type="ECO:0000259" key="2">
    <source>
        <dbReference type="PROSITE" id="PS50076"/>
    </source>
</evidence>
<dbReference type="CDD" id="cd06257">
    <property type="entry name" value="DnaJ"/>
    <property type="match status" value="1"/>
</dbReference>
<dbReference type="GO" id="GO:0009507">
    <property type="term" value="C:chloroplast"/>
    <property type="evidence" value="ECO:0007669"/>
    <property type="project" value="TreeGrafter"/>
</dbReference>